<keyword evidence="2" id="KW-1185">Reference proteome</keyword>
<gene>
    <name evidence="1" type="ORF">LEP1GSC203_0334</name>
</gene>
<reference evidence="1" key="1">
    <citation type="submission" date="2013-03" db="EMBL/GenBank/DDBJ databases">
        <authorList>
            <person name="Harkins D.M."/>
            <person name="Durkin A.S."/>
            <person name="Brinkac L.M."/>
            <person name="Haft D.H."/>
            <person name="Selengut J.D."/>
            <person name="Sanka R."/>
            <person name="DePew J."/>
            <person name="Purushe J."/>
            <person name="Hartskeerl R.A."/>
            <person name="Ahmed A."/>
            <person name="van der Linden H."/>
            <person name="Goris M.G.A."/>
            <person name="Vinetz J.M."/>
            <person name="Sutton G.G."/>
            <person name="Nierman W.C."/>
            <person name="Fouts D.E."/>
        </authorList>
    </citation>
    <scope>NUCLEOTIDE SEQUENCE [LARGE SCALE GENOMIC DNA]</scope>
    <source>
        <strain evidence="1">LT 11-33</strain>
    </source>
</reference>
<dbReference type="AlphaFoldDB" id="N1VZ22"/>
<proteinExistence type="predicted"/>
<dbReference type="EMBL" id="AOGW02000012">
    <property type="protein sequence ID" value="EMY60671.1"/>
    <property type="molecule type" value="Genomic_DNA"/>
</dbReference>
<organism evidence="1 2">
    <name type="scientific">Leptospira terpstrae serovar Hualin str. LT 11-33 = ATCC 700639</name>
    <dbReference type="NCBI Taxonomy" id="1257025"/>
    <lineage>
        <taxon>Bacteria</taxon>
        <taxon>Pseudomonadati</taxon>
        <taxon>Spirochaetota</taxon>
        <taxon>Spirochaetia</taxon>
        <taxon>Leptospirales</taxon>
        <taxon>Leptospiraceae</taxon>
        <taxon>Leptospira</taxon>
    </lineage>
</organism>
<dbReference type="STRING" id="1257025.LEP1GSC203_0334"/>
<dbReference type="Proteomes" id="UP000012371">
    <property type="component" value="Unassembled WGS sequence"/>
</dbReference>
<sequence length="188" mass="21139">MLDIDRVVGYSRQSRRLVFTNRNFFQRVLLIFGLSFLLHNSSPTNANHSCESRNCINIQINLLSSVRSSFNGKSVGGDFNGPGYIRFSDNGKLALPIVAKTKKAKTDLRNSKEFCNKLMYELADFVGSSKITGCSAQCRSACGNMWDINSKDGDRCERQCRLCWNVLAYEPNDCKAVNSYPMVLPDKI</sequence>
<protein>
    <submittedName>
        <fullName evidence="1">Uncharacterized protein</fullName>
    </submittedName>
</protein>
<name>N1VZ22_9LEPT</name>
<accession>N1VZ22</accession>
<evidence type="ECO:0000313" key="2">
    <source>
        <dbReference type="Proteomes" id="UP000012371"/>
    </source>
</evidence>
<evidence type="ECO:0000313" key="1">
    <source>
        <dbReference type="EMBL" id="EMY60671.1"/>
    </source>
</evidence>
<comment type="caution">
    <text evidence="1">The sequence shown here is derived from an EMBL/GenBank/DDBJ whole genome shotgun (WGS) entry which is preliminary data.</text>
</comment>